<keyword evidence="2" id="KW-1185">Reference proteome</keyword>
<dbReference type="InterPro" id="IPR013783">
    <property type="entry name" value="Ig-like_fold"/>
</dbReference>
<dbReference type="GO" id="GO:0005737">
    <property type="term" value="C:cytoplasm"/>
    <property type="evidence" value="ECO:0007669"/>
    <property type="project" value="TreeGrafter"/>
</dbReference>
<organism evidence="1 2">
    <name type="scientific">Miscanthus lutarioriparius</name>
    <dbReference type="NCBI Taxonomy" id="422564"/>
    <lineage>
        <taxon>Eukaryota</taxon>
        <taxon>Viridiplantae</taxon>
        <taxon>Streptophyta</taxon>
        <taxon>Embryophyta</taxon>
        <taxon>Tracheophyta</taxon>
        <taxon>Spermatophyta</taxon>
        <taxon>Magnoliopsida</taxon>
        <taxon>Liliopsida</taxon>
        <taxon>Poales</taxon>
        <taxon>Poaceae</taxon>
        <taxon>PACMAD clade</taxon>
        <taxon>Panicoideae</taxon>
        <taxon>Andropogonodae</taxon>
        <taxon>Andropogoneae</taxon>
        <taxon>Saccharinae</taxon>
        <taxon>Miscanthus</taxon>
    </lineage>
</organism>
<reference evidence="1" key="1">
    <citation type="submission" date="2020-10" db="EMBL/GenBank/DDBJ databases">
        <authorList>
            <person name="Han B."/>
            <person name="Lu T."/>
            <person name="Zhao Q."/>
            <person name="Huang X."/>
            <person name="Zhao Y."/>
        </authorList>
    </citation>
    <scope>NUCLEOTIDE SEQUENCE</scope>
</reference>
<proteinExistence type="predicted"/>
<comment type="caution">
    <text evidence="1">The sequence shown here is derived from an EMBL/GenBank/DDBJ whole genome shotgun (WGS) entry which is preliminary data.</text>
</comment>
<gene>
    <name evidence="1" type="ORF">NCGR_LOCUS30476</name>
</gene>
<protein>
    <submittedName>
        <fullName evidence="1">Uncharacterized protein</fullName>
    </submittedName>
</protein>
<dbReference type="PANTHER" id="PTHR43651">
    <property type="entry name" value="1,4-ALPHA-GLUCAN-BRANCHING ENZYME"/>
    <property type="match status" value="1"/>
</dbReference>
<dbReference type="InterPro" id="IPR017853">
    <property type="entry name" value="GH"/>
</dbReference>
<name>A0A811PUB8_9POAL</name>
<evidence type="ECO:0000313" key="2">
    <source>
        <dbReference type="Proteomes" id="UP000604825"/>
    </source>
</evidence>
<dbReference type="SUPFAM" id="SSF51445">
    <property type="entry name" value="(Trans)glycosidases"/>
    <property type="match status" value="1"/>
</dbReference>
<dbReference type="Gene3D" id="2.60.40.10">
    <property type="entry name" value="Immunoglobulins"/>
    <property type="match status" value="1"/>
</dbReference>
<dbReference type="AlphaFoldDB" id="A0A811PUB8"/>
<dbReference type="PANTHER" id="PTHR43651:SF2">
    <property type="entry name" value="1,4-ALPHA-GLUCAN-BRANCHING ENZYME, CHLOROPLASTIC_AMYLOPLASTIC"/>
    <property type="match status" value="1"/>
</dbReference>
<dbReference type="OrthoDB" id="1731530at2759"/>
<dbReference type="GO" id="GO:0003844">
    <property type="term" value="F:1,4-alpha-glucan branching enzyme activity"/>
    <property type="evidence" value="ECO:0007669"/>
    <property type="project" value="TreeGrafter"/>
</dbReference>
<dbReference type="Gene3D" id="3.20.20.80">
    <property type="entry name" value="Glycosidases"/>
    <property type="match status" value="3"/>
</dbReference>
<dbReference type="EMBL" id="CAJGYO010000007">
    <property type="protein sequence ID" value="CAD6246206.1"/>
    <property type="molecule type" value="Genomic_DNA"/>
</dbReference>
<evidence type="ECO:0000313" key="1">
    <source>
        <dbReference type="EMBL" id="CAD6246206.1"/>
    </source>
</evidence>
<sequence length="324" mass="37490">MATAKGDVDHLPIYDLDPKLDKFKDHFSYRIKRFLDQKGSIEENEGSLEEFSKVYASYIQMLIFIAPAYAAKYHLISIIKIIVDFICFSGYFKFGINANEDGLYIMNGHLLRKAELIGDLNDWNGVSHKMEKDKFGVWEFADNVLPHIRENDYNKVQLMVVMEHSYYASFGYHVTSQFAVSSRPGTPEDLKYLIDKAQSLGFRLFNYANREVLRFLLSNLRLDEFMFDGFQFDGVKSMLYHRHGINVGFTGNYQEYFNLDTDVDAVVYMMLAIHLTHKLLPEATVVAEDVSGMPALFWPVDESGVGFEYRLAMAILDRWIDYLI</sequence>
<accession>A0A811PUB8</accession>
<dbReference type="Proteomes" id="UP000604825">
    <property type="component" value="Unassembled WGS sequence"/>
</dbReference>
<dbReference type="GO" id="GO:0005975">
    <property type="term" value="P:carbohydrate metabolic process"/>
    <property type="evidence" value="ECO:0007669"/>
    <property type="project" value="TreeGrafter"/>
</dbReference>